<evidence type="ECO:0000313" key="2">
    <source>
        <dbReference type="EMBL" id="GGI05036.1"/>
    </source>
</evidence>
<keyword evidence="3" id="KW-1185">Reference proteome</keyword>
<dbReference type="Gene3D" id="1.20.120.450">
    <property type="entry name" value="dinb family like domain"/>
    <property type="match status" value="1"/>
</dbReference>
<dbReference type="RefSeq" id="WP_188521978.1">
    <property type="nucleotide sequence ID" value="NZ_BMDG01000001.1"/>
</dbReference>
<proteinExistence type="predicted"/>
<organism evidence="2 3">
    <name type="scientific">Isoptericola cucumis</name>
    <dbReference type="NCBI Taxonomy" id="1776856"/>
    <lineage>
        <taxon>Bacteria</taxon>
        <taxon>Bacillati</taxon>
        <taxon>Actinomycetota</taxon>
        <taxon>Actinomycetes</taxon>
        <taxon>Micrococcales</taxon>
        <taxon>Promicromonosporaceae</taxon>
        <taxon>Isoptericola</taxon>
    </lineage>
</organism>
<evidence type="ECO:0000259" key="1">
    <source>
        <dbReference type="Pfam" id="PF11716"/>
    </source>
</evidence>
<dbReference type="InterPro" id="IPR024344">
    <property type="entry name" value="MDMPI_metal-binding"/>
</dbReference>
<accession>A0ABQ2B0Q2</accession>
<dbReference type="InterPro" id="IPR034660">
    <property type="entry name" value="DinB/YfiT-like"/>
</dbReference>
<feature type="domain" description="Mycothiol-dependent maleylpyruvate isomerase metal-binding" evidence="1">
    <location>
        <begin position="23"/>
        <end position="180"/>
    </location>
</feature>
<sequence>MSPVTSPDTPPVVQRPVRAAYLDAAEQAARLLVHPPVAESWDDMSVLAGMTVGALAGHLARSVLQVEWFLDGADGADRADGTEVRPTSAVTYYARIVDAPDPGSALNRGVRARSEESAEAGPAAVADRTAETLGRLRTRLPREPADRRVAILHRPGEEMLLDEYLRTRCVELAVHTDDLALSVGTGTRAPDAAAGVAVDLLVAAALERHGAHAVLRALTRRERDDVGALRVL</sequence>
<reference evidence="3" key="1">
    <citation type="journal article" date="2019" name="Int. J. Syst. Evol. Microbiol.">
        <title>The Global Catalogue of Microorganisms (GCM) 10K type strain sequencing project: providing services to taxonomists for standard genome sequencing and annotation.</title>
        <authorList>
            <consortium name="The Broad Institute Genomics Platform"/>
            <consortium name="The Broad Institute Genome Sequencing Center for Infectious Disease"/>
            <person name="Wu L."/>
            <person name="Ma J."/>
        </authorList>
    </citation>
    <scope>NUCLEOTIDE SEQUENCE [LARGE SCALE GENOMIC DNA]</scope>
    <source>
        <strain evidence="3">CCM 8653</strain>
    </source>
</reference>
<protein>
    <recommendedName>
        <fullName evidence="1">Mycothiol-dependent maleylpyruvate isomerase metal-binding domain-containing protein</fullName>
    </recommendedName>
</protein>
<evidence type="ECO:0000313" key="3">
    <source>
        <dbReference type="Proteomes" id="UP000632535"/>
    </source>
</evidence>
<dbReference type="SUPFAM" id="SSF109854">
    <property type="entry name" value="DinB/YfiT-like putative metalloenzymes"/>
    <property type="match status" value="1"/>
</dbReference>
<dbReference type="Pfam" id="PF11716">
    <property type="entry name" value="MDMPI_N"/>
    <property type="match status" value="1"/>
</dbReference>
<dbReference type="Proteomes" id="UP000632535">
    <property type="component" value="Unassembled WGS sequence"/>
</dbReference>
<dbReference type="EMBL" id="BMDG01000001">
    <property type="protein sequence ID" value="GGI05036.1"/>
    <property type="molecule type" value="Genomic_DNA"/>
</dbReference>
<name>A0ABQ2B0Q2_9MICO</name>
<gene>
    <name evidence="2" type="ORF">GCM10007368_04160</name>
</gene>
<comment type="caution">
    <text evidence="2">The sequence shown here is derived from an EMBL/GenBank/DDBJ whole genome shotgun (WGS) entry which is preliminary data.</text>
</comment>